<dbReference type="EMBL" id="BMYJ01000001">
    <property type="protein sequence ID" value="GHC45829.1"/>
    <property type="molecule type" value="Genomic_DNA"/>
</dbReference>
<dbReference type="RefSeq" id="WP_189409891.1">
    <property type="nucleotide sequence ID" value="NZ_BMYJ01000001.1"/>
</dbReference>
<proteinExistence type="predicted"/>
<keyword evidence="3" id="KW-1185">Reference proteome</keyword>
<name>A0A918TFA6_9RHOB</name>
<feature type="chain" id="PRO_5037333192" description="AAA+ family ATPase" evidence="1">
    <location>
        <begin position="19"/>
        <end position="107"/>
    </location>
</feature>
<reference evidence="2" key="1">
    <citation type="journal article" date="2014" name="Int. J. Syst. Evol. Microbiol.">
        <title>Complete genome sequence of Corynebacterium casei LMG S-19264T (=DSM 44701T), isolated from a smear-ripened cheese.</title>
        <authorList>
            <consortium name="US DOE Joint Genome Institute (JGI-PGF)"/>
            <person name="Walter F."/>
            <person name="Albersmeier A."/>
            <person name="Kalinowski J."/>
            <person name="Ruckert C."/>
        </authorList>
    </citation>
    <scope>NUCLEOTIDE SEQUENCE</scope>
    <source>
        <strain evidence="2">KCTC 23310</strain>
    </source>
</reference>
<feature type="signal peptide" evidence="1">
    <location>
        <begin position="1"/>
        <end position="18"/>
    </location>
</feature>
<dbReference type="Proteomes" id="UP000638981">
    <property type="component" value="Unassembled WGS sequence"/>
</dbReference>
<dbReference type="AlphaFoldDB" id="A0A918TFA6"/>
<evidence type="ECO:0000313" key="2">
    <source>
        <dbReference type="EMBL" id="GHC45829.1"/>
    </source>
</evidence>
<evidence type="ECO:0000313" key="3">
    <source>
        <dbReference type="Proteomes" id="UP000638981"/>
    </source>
</evidence>
<gene>
    <name evidence="2" type="ORF">GCM10007315_04230</name>
</gene>
<evidence type="ECO:0000256" key="1">
    <source>
        <dbReference type="SAM" id="SignalP"/>
    </source>
</evidence>
<reference evidence="2" key="2">
    <citation type="submission" date="2020-09" db="EMBL/GenBank/DDBJ databases">
        <authorList>
            <person name="Sun Q."/>
            <person name="Kim S."/>
        </authorList>
    </citation>
    <scope>NUCLEOTIDE SEQUENCE</scope>
    <source>
        <strain evidence="2">KCTC 23310</strain>
    </source>
</reference>
<accession>A0A918TFA6</accession>
<protein>
    <recommendedName>
        <fullName evidence="4">AAA+ family ATPase</fullName>
    </recommendedName>
</protein>
<sequence length="107" mass="11739">MKHALALSLMLFVTPVWAQDSEIDQGTDLLEEGAKLLLRGLLSEIEPELDDMAKALDEAAPKIQELMGMIGDIRNYRAPEVLPNGDILIRKKTPAEIAAEGEGEIEL</sequence>
<evidence type="ECO:0008006" key="4">
    <source>
        <dbReference type="Google" id="ProtNLM"/>
    </source>
</evidence>
<organism evidence="2 3">
    <name type="scientific">Neogemmobacter tilapiae</name>
    <dbReference type="NCBI Taxonomy" id="875041"/>
    <lineage>
        <taxon>Bacteria</taxon>
        <taxon>Pseudomonadati</taxon>
        <taxon>Pseudomonadota</taxon>
        <taxon>Alphaproteobacteria</taxon>
        <taxon>Rhodobacterales</taxon>
        <taxon>Paracoccaceae</taxon>
        <taxon>Neogemmobacter</taxon>
    </lineage>
</organism>
<keyword evidence="1" id="KW-0732">Signal</keyword>
<comment type="caution">
    <text evidence="2">The sequence shown here is derived from an EMBL/GenBank/DDBJ whole genome shotgun (WGS) entry which is preliminary data.</text>
</comment>